<dbReference type="SMART" id="SM00220">
    <property type="entry name" value="S_TKc"/>
    <property type="match status" value="1"/>
</dbReference>
<keyword evidence="9" id="KW-0675">Receptor</keyword>
<keyword evidence="11 13" id="KW-0456">Lyase</keyword>
<feature type="compositionally biased region" description="Basic and acidic residues" evidence="15">
    <location>
        <begin position="1581"/>
        <end position="1592"/>
    </location>
</feature>
<dbReference type="FunFam" id="1.10.510.10:FF:000545">
    <property type="entry name" value="Guanylate cyclase"/>
    <property type="match status" value="1"/>
</dbReference>
<dbReference type="Pfam" id="PF07714">
    <property type="entry name" value="PK_Tyr_Ser-Thr"/>
    <property type="match status" value="1"/>
</dbReference>
<dbReference type="InterPro" id="IPR001245">
    <property type="entry name" value="Ser-Thr/Tyr_kinase_cat_dom"/>
</dbReference>
<dbReference type="FunFam" id="3.40.50.2300:FF:000403">
    <property type="entry name" value="Guanylate cyclase"/>
    <property type="match status" value="1"/>
</dbReference>
<evidence type="ECO:0000256" key="2">
    <source>
        <dbReference type="ARBA" id="ARBA00004479"/>
    </source>
</evidence>
<evidence type="ECO:0000259" key="17">
    <source>
        <dbReference type="PROSITE" id="PS50011"/>
    </source>
</evidence>
<organism evidence="19 20">
    <name type="scientific">Daphnia galeata</name>
    <dbReference type="NCBI Taxonomy" id="27404"/>
    <lineage>
        <taxon>Eukaryota</taxon>
        <taxon>Metazoa</taxon>
        <taxon>Ecdysozoa</taxon>
        <taxon>Arthropoda</taxon>
        <taxon>Crustacea</taxon>
        <taxon>Branchiopoda</taxon>
        <taxon>Diplostraca</taxon>
        <taxon>Cladocera</taxon>
        <taxon>Anomopoda</taxon>
        <taxon>Daphniidae</taxon>
        <taxon>Daphnia</taxon>
    </lineage>
</organism>
<feature type="compositionally biased region" description="Low complexity" evidence="15">
    <location>
        <begin position="1257"/>
        <end position="1270"/>
    </location>
</feature>
<dbReference type="GO" id="GO:0035556">
    <property type="term" value="P:intracellular signal transduction"/>
    <property type="evidence" value="ECO:0007669"/>
    <property type="project" value="InterPro"/>
</dbReference>
<evidence type="ECO:0000256" key="11">
    <source>
        <dbReference type="ARBA" id="ARBA00023239"/>
    </source>
</evidence>
<keyword evidence="12 14" id="KW-0141">cGMP biosynthesis</keyword>
<dbReference type="GO" id="GO:0004016">
    <property type="term" value="F:adenylate cyclase activity"/>
    <property type="evidence" value="ECO:0007669"/>
    <property type="project" value="TreeGrafter"/>
</dbReference>
<dbReference type="SUPFAM" id="SSF53822">
    <property type="entry name" value="Periplasmic binding protein-like I"/>
    <property type="match status" value="1"/>
</dbReference>
<keyword evidence="6" id="KW-0547">Nucleotide-binding</keyword>
<feature type="compositionally biased region" description="Basic and acidic residues" evidence="15">
    <location>
        <begin position="1437"/>
        <end position="1447"/>
    </location>
</feature>
<dbReference type="GO" id="GO:0007168">
    <property type="term" value="P:receptor guanylyl cyclase signaling pathway"/>
    <property type="evidence" value="ECO:0007669"/>
    <property type="project" value="TreeGrafter"/>
</dbReference>
<proteinExistence type="inferred from homology"/>
<reference evidence="19" key="1">
    <citation type="submission" date="2021-11" db="EMBL/GenBank/DDBJ databases">
        <authorList>
            <person name="Schell T."/>
        </authorList>
    </citation>
    <scope>NUCLEOTIDE SEQUENCE</scope>
    <source>
        <strain evidence="19">M5</strain>
    </source>
</reference>
<comment type="subcellular location">
    <subcellularLocation>
        <location evidence="2">Membrane</location>
        <topology evidence="2">Single-pass type I membrane protein</topology>
    </subcellularLocation>
</comment>
<dbReference type="GO" id="GO:0005886">
    <property type="term" value="C:plasma membrane"/>
    <property type="evidence" value="ECO:0007669"/>
    <property type="project" value="TreeGrafter"/>
</dbReference>
<feature type="compositionally biased region" description="Polar residues" evidence="15">
    <location>
        <begin position="1224"/>
        <end position="1241"/>
    </location>
</feature>
<evidence type="ECO:0000259" key="18">
    <source>
        <dbReference type="PROSITE" id="PS50125"/>
    </source>
</evidence>
<feature type="compositionally biased region" description="Basic and acidic residues" evidence="15">
    <location>
        <begin position="1359"/>
        <end position="1369"/>
    </location>
</feature>
<dbReference type="CDD" id="cd07302">
    <property type="entry name" value="CHD"/>
    <property type="match status" value="1"/>
</dbReference>
<evidence type="ECO:0000256" key="10">
    <source>
        <dbReference type="ARBA" id="ARBA00023180"/>
    </source>
</evidence>
<dbReference type="CDD" id="cd06370">
    <property type="entry name" value="PBP1_SAP_GC-like"/>
    <property type="match status" value="1"/>
</dbReference>
<dbReference type="InterPro" id="IPR001054">
    <property type="entry name" value="A/G_cyclase"/>
</dbReference>
<keyword evidence="5" id="KW-0732">Signal</keyword>
<evidence type="ECO:0000256" key="6">
    <source>
        <dbReference type="ARBA" id="ARBA00022741"/>
    </source>
</evidence>
<keyword evidence="10" id="KW-0325">Glycoprotein</keyword>
<comment type="similarity">
    <text evidence="13">Belongs to the adenylyl cyclase class-4/guanylyl cyclase family.</text>
</comment>
<evidence type="ECO:0000256" key="1">
    <source>
        <dbReference type="ARBA" id="ARBA00001436"/>
    </source>
</evidence>
<evidence type="ECO:0000313" key="20">
    <source>
        <dbReference type="Proteomes" id="UP000789390"/>
    </source>
</evidence>
<feature type="region of interest" description="Disordered" evidence="15">
    <location>
        <begin position="1568"/>
        <end position="1592"/>
    </location>
</feature>
<dbReference type="OrthoDB" id="5984008at2759"/>
<dbReference type="Gene3D" id="3.30.70.1230">
    <property type="entry name" value="Nucleotide cyclase"/>
    <property type="match status" value="1"/>
</dbReference>
<dbReference type="InterPro" id="IPR050401">
    <property type="entry name" value="Cyclic_nucleotide_synthase"/>
</dbReference>
<dbReference type="InterPro" id="IPR018297">
    <property type="entry name" value="A/G_cyclase_CS"/>
</dbReference>
<sequence length="1592" mass="178946">MSSGRRKDFILLAPSPSTESVDYQHDQYDQVISMKKTDLLSSSRCPRRRPLGPWWWLSLIFFGLLLIGPAEPGTGKPMVNLTIGYLPTILGEHRDKQGLSISGAITYALKQIEKRGILPDGVSLVLQFNDTRSDLLLTTKALTEMMCKDVVAVFGPENTCNVEATISSAWNRMMISHKCADHTVSDKKKFPTFIRTYPTETQVTKSIVALLLHYNWKKFSIVAENSPRWQTVADSLEARVTANVAMKLNHRLKFEDMNRCCANRESCCHNSWTFDILEKTRSGTRIYVFLGEPHNLYDFMTTMQMMRLFTKGEYMVISVDWETYSPDRAREYLWKQQMVSEIRNCSELESPSPEAAKSLLMIVTTKPNEGFTEFSEQVRKHNQEPPFGFSEPDIFKTFVRHVPMYAAHLYDAVLLYATALGATLRENKLTDATKIIEAAKDGKSLFQHIIRDRKYDSVTGASIRIDDNGDSEGNYTVLAVKFSNVSRAININKMGASTFYCHYEMVPVGRFDYTNNTTPKFTLTDKIPWVGPKEPPDEPLCGYNNERCSDSDNRLRDSQIAAGVLGCIFIAVVITTLFVYRKWKVEQEIAGLVWKIDPKDIIPMSSQNADGFMDKSTSKLSLASVAVDQVFTKVGRYRGTIVRTKDLVFSKRHEIGRKTMKEMRLMREIRHDNINPFIGAAVEPSRIQIVSEYCHKGSLPDILENDDIKLENIFIASMVNDLVKGMMHLHKTDLHFHGNLKSSNCVVTSRWVLQITDYGLHELRSAAEKESVGDHELYRNLLWKAPELLNDQSNSVRGTQKADVYAFGMILFEILTRQDAFTGYKLEPKDMVDKIRTGPAPGEKPFRPDLQMLQEYCIFVQPDIGMGCPEYIRSCMEDCWAESPEQRPDFPTIRDRLRKMREGMKPFIMDQLMEMMVIYASNLEVLVNERTQLLYEEKLKTEDLLHRMLPKPVAQRLTRGWGVEPESYEAVTIYFSDIVGFTKMSAESTPFQVVNFLNDLYTLFDSIIQGYDVYKVETIGDAYMVVSGLPLPNGDLHAGMIASMALDLLSAVKNHRVSHRPKDPVLLRIGIHTGPVVAGVVGLTMPRYCLFGDTVNTASRMESNGEPLRIHISCECRKALEKIGGYVTEERGLVAMKGKGEVLTHWLIGVTSGAVTARADVGPDQAPLFCRPSGAIGTSASNANGSAGNMSDLRRRSPRMLHRAESMLTRRVSSDSRPVGSGSVRMSSSLAAQQGRTQGQPNRLYHHENSAELLEGSNSDSICSSTNSTNQPPTPRLYDRKTSQSARSLRSIRTTKSNASLRRSCLLTRSAHASQVQIVAEAASESGDVDYRSGTTASPLLPQRRCQSLGRFPGDEDEQQHHHQQEQHQRAGGLSSVSHGPRQFLCVPQVFPSRNKSNQRRRKESKSLDLFPSELRSTLIDRSPLPSCASQDETEDEHSRLLGGSDDHNVVLTIPNGDQPEQAELSRPNGHIKTSGYQAVRLIQNDDEGIDVNSETLISRDRTRHRPSLTACGLLESEKRCEQLEHSTSGERLGKESKDTVIASTVNKSVPNVKRWIVNLFGVGHGGDAFSRNPQTGEEFSDLHRDDRESVV</sequence>
<feature type="domain" description="Guanylate cyclase" evidence="18">
    <location>
        <begin position="972"/>
        <end position="1102"/>
    </location>
</feature>
<dbReference type="PROSITE" id="PS50125">
    <property type="entry name" value="GUANYLATE_CYCLASE_2"/>
    <property type="match status" value="1"/>
</dbReference>
<dbReference type="GO" id="GO:0004672">
    <property type="term" value="F:protein kinase activity"/>
    <property type="evidence" value="ECO:0007669"/>
    <property type="project" value="InterPro"/>
</dbReference>
<dbReference type="FunFam" id="3.30.70.1230:FF:000019">
    <property type="entry name" value="Guanylate cyclase"/>
    <property type="match status" value="1"/>
</dbReference>
<dbReference type="PROSITE" id="PS00452">
    <property type="entry name" value="GUANYLATE_CYCLASE_1"/>
    <property type="match status" value="1"/>
</dbReference>
<feature type="transmembrane region" description="Helical" evidence="16">
    <location>
        <begin position="560"/>
        <end position="580"/>
    </location>
</feature>
<protein>
    <recommendedName>
        <fullName evidence="3 14">Guanylate cyclase</fullName>
        <ecNumber evidence="3 14">4.6.1.2</ecNumber>
    </recommendedName>
</protein>
<dbReference type="Gene3D" id="3.40.50.2300">
    <property type="match status" value="2"/>
</dbReference>
<dbReference type="InterPro" id="IPR011009">
    <property type="entry name" value="Kinase-like_dom_sf"/>
</dbReference>
<evidence type="ECO:0000256" key="3">
    <source>
        <dbReference type="ARBA" id="ARBA00012202"/>
    </source>
</evidence>
<dbReference type="Proteomes" id="UP000789390">
    <property type="component" value="Unassembled WGS sequence"/>
</dbReference>
<dbReference type="InterPro" id="IPR000719">
    <property type="entry name" value="Prot_kinase_dom"/>
</dbReference>
<dbReference type="SMART" id="SM00044">
    <property type="entry name" value="CYCc"/>
    <property type="match status" value="1"/>
</dbReference>
<dbReference type="EC" id="4.6.1.2" evidence="3 14"/>
<accession>A0A8J2SDK8</accession>
<dbReference type="PANTHER" id="PTHR11920:SF474">
    <property type="entry name" value="RECEPTOR-TYPE GUANYLATE CYCLASE GYC76C"/>
    <property type="match status" value="1"/>
</dbReference>
<keyword evidence="20" id="KW-1185">Reference proteome</keyword>
<dbReference type="GO" id="GO:0004383">
    <property type="term" value="F:guanylate cyclase activity"/>
    <property type="evidence" value="ECO:0007669"/>
    <property type="project" value="UniProtKB-EC"/>
</dbReference>
<evidence type="ECO:0000256" key="8">
    <source>
        <dbReference type="ARBA" id="ARBA00023136"/>
    </source>
</evidence>
<comment type="caution">
    <text evidence="19">The sequence shown here is derived from an EMBL/GenBank/DDBJ whole genome shotgun (WGS) entry which is preliminary data.</text>
</comment>
<evidence type="ECO:0000256" key="16">
    <source>
        <dbReference type="SAM" id="Phobius"/>
    </source>
</evidence>
<evidence type="ECO:0000256" key="4">
    <source>
        <dbReference type="ARBA" id="ARBA00022692"/>
    </source>
</evidence>
<evidence type="ECO:0000256" key="7">
    <source>
        <dbReference type="ARBA" id="ARBA00022989"/>
    </source>
</evidence>
<feature type="domain" description="Protein kinase" evidence="17">
    <location>
        <begin position="554"/>
        <end position="908"/>
    </location>
</feature>
<evidence type="ECO:0000313" key="19">
    <source>
        <dbReference type="EMBL" id="CAH0113601.1"/>
    </source>
</evidence>
<comment type="catalytic activity">
    <reaction evidence="1 14">
        <text>GTP = 3',5'-cyclic GMP + diphosphate</text>
        <dbReference type="Rhea" id="RHEA:13665"/>
        <dbReference type="ChEBI" id="CHEBI:33019"/>
        <dbReference type="ChEBI" id="CHEBI:37565"/>
        <dbReference type="ChEBI" id="CHEBI:57746"/>
        <dbReference type="EC" id="4.6.1.2"/>
    </reaction>
</comment>
<keyword evidence="7 16" id="KW-1133">Transmembrane helix</keyword>
<feature type="region of interest" description="Disordered" evidence="15">
    <location>
        <begin position="1204"/>
        <end position="1298"/>
    </location>
</feature>
<dbReference type="PANTHER" id="PTHR11920">
    <property type="entry name" value="GUANYLYL CYCLASE"/>
    <property type="match status" value="1"/>
</dbReference>
<dbReference type="InterPro" id="IPR028082">
    <property type="entry name" value="Peripla_BP_I"/>
</dbReference>
<evidence type="ECO:0000256" key="12">
    <source>
        <dbReference type="ARBA" id="ARBA00023293"/>
    </source>
</evidence>
<dbReference type="Pfam" id="PF01094">
    <property type="entry name" value="ANF_receptor"/>
    <property type="match status" value="1"/>
</dbReference>
<name>A0A8J2SDK8_9CRUS</name>
<gene>
    <name evidence="19" type="ORF">DGAL_LOCUS17498</name>
</gene>
<dbReference type="InterPro" id="IPR029787">
    <property type="entry name" value="Nucleotide_cyclase"/>
</dbReference>
<feature type="transmembrane region" description="Helical" evidence="16">
    <location>
        <begin position="51"/>
        <end position="70"/>
    </location>
</feature>
<keyword evidence="4 16" id="KW-0812">Transmembrane</keyword>
<evidence type="ECO:0000256" key="14">
    <source>
        <dbReference type="RuleBase" id="RU003431"/>
    </source>
</evidence>
<dbReference type="PROSITE" id="PS50011">
    <property type="entry name" value="PROTEIN_KINASE_DOM"/>
    <property type="match status" value="1"/>
</dbReference>
<keyword evidence="8 16" id="KW-0472">Membrane</keyword>
<dbReference type="EMBL" id="CAKKLH010000342">
    <property type="protein sequence ID" value="CAH0113601.1"/>
    <property type="molecule type" value="Genomic_DNA"/>
</dbReference>
<feature type="region of interest" description="Disordered" evidence="15">
    <location>
        <begin position="1323"/>
        <end position="1447"/>
    </location>
</feature>
<dbReference type="GO" id="GO:0005524">
    <property type="term" value="F:ATP binding"/>
    <property type="evidence" value="ECO:0007669"/>
    <property type="project" value="InterPro"/>
</dbReference>
<dbReference type="InterPro" id="IPR001828">
    <property type="entry name" value="ANF_lig-bd_rcpt"/>
</dbReference>
<evidence type="ECO:0000256" key="13">
    <source>
        <dbReference type="RuleBase" id="RU000405"/>
    </source>
</evidence>
<dbReference type="SUPFAM" id="SSF56112">
    <property type="entry name" value="Protein kinase-like (PK-like)"/>
    <property type="match status" value="1"/>
</dbReference>
<dbReference type="GO" id="GO:0001653">
    <property type="term" value="F:peptide receptor activity"/>
    <property type="evidence" value="ECO:0007669"/>
    <property type="project" value="TreeGrafter"/>
</dbReference>
<feature type="compositionally biased region" description="Polar residues" evidence="15">
    <location>
        <begin position="1283"/>
        <end position="1298"/>
    </location>
</feature>
<evidence type="ECO:0000256" key="5">
    <source>
        <dbReference type="ARBA" id="ARBA00022729"/>
    </source>
</evidence>
<evidence type="ECO:0000256" key="15">
    <source>
        <dbReference type="SAM" id="MobiDB-lite"/>
    </source>
</evidence>
<dbReference type="Pfam" id="PF00211">
    <property type="entry name" value="Guanylate_cyc"/>
    <property type="match status" value="1"/>
</dbReference>
<dbReference type="SUPFAM" id="SSF55073">
    <property type="entry name" value="Nucleotide cyclase"/>
    <property type="match status" value="1"/>
</dbReference>
<evidence type="ECO:0000256" key="9">
    <source>
        <dbReference type="ARBA" id="ARBA00023170"/>
    </source>
</evidence>
<dbReference type="Gene3D" id="1.10.510.10">
    <property type="entry name" value="Transferase(Phosphotransferase) domain 1"/>
    <property type="match status" value="1"/>
</dbReference>